<feature type="compositionally biased region" description="Acidic residues" evidence="6">
    <location>
        <begin position="53"/>
        <end position="69"/>
    </location>
</feature>
<dbReference type="InterPro" id="IPR003923">
    <property type="entry name" value="TAF10"/>
</dbReference>
<feature type="compositionally biased region" description="Basic and acidic residues" evidence="6">
    <location>
        <begin position="109"/>
        <end position="125"/>
    </location>
</feature>
<feature type="compositionally biased region" description="Acidic residues" evidence="6">
    <location>
        <begin position="85"/>
        <end position="108"/>
    </location>
</feature>
<feature type="region of interest" description="Disordered" evidence="6">
    <location>
        <begin position="1"/>
        <end position="144"/>
    </location>
</feature>
<dbReference type="PANTHER" id="PTHR21242:SF0">
    <property type="entry name" value="TRANSCRIPTION INITIATION FACTOR TFIID SUBUNIT 10"/>
    <property type="match status" value="1"/>
</dbReference>
<dbReference type="GO" id="GO:0006367">
    <property type="term" value="P:transcription initiation at RNA polymerase II promoter"/>
    <property type="evidence" value="ECO:0007669"/>
    <property type="project" value="TreeGrafter"/>
</dbReference>
<dbReference type="PANTHER" id="PTHR21242">
    <property type="entry name" value="TRANSCRIPTION INITIATION FACTOR TFIID SUBUNIT 10"/>
    <property type="match status" value="1"/>
</dbReference>
<sequence length="273" mass="30411">MSDSESHDTSSKSNNDTIIESPTVTNISQIEEESENKDSSNENPATESPSQAEEVEADFMEEDAAEIVEEEAKQNETAEDKVNDQLEDPEHDVDVEMEDEMAEDINEEEGAKSDENPEGEQKQKQNPDAQTATNDVESKTSDIDPVYDQTLLRPIFEQREKSLKELLNSMDEFSPIIPDAVTDYFLSRSGFKTTDHRIKRLMALATQKFIGDIASDAYQFSRIRAQTANSGSGTSRSRVGPGSNTGRVVLTMESLMGVLGDYGVDAERPDYYR</sequence>
<proteinExistence type="inferred from homology"/>
<evidence type="ECO:0000313" key="7">
    <source>
        <dbReference type="EMBL" id="GMM49637.1"/>
    </source>
</evidence>
<keyword evidence="4" id="KW-0539">Nucleus</keyword>
<dbReference type="GO" id="GO:0000124">
    <property type="term" value="C:SAGA complex"/>
    <property type="evidence" value="ECO:0007669"/>
    <property type="project" value="TreeGrafter"/>
</dbReference>
<dbReference type="GO" id="GO:0016251">
    <property type="term" value="F:RNA polymerase II general transcription initiation factor activity"/>
    <property type="evidence" value="ECO:0007669"/>
    <property type="project" value="TreeGrafter"/>
</dbReference>
<comment type="caution">
    <text evidence="7">The sequence shown here is derived from an EMBL/GenBank/DDBJ whole genome shotgun (WGS) entry which is preliminary data.</text>
</comment>
<comment type="similarity">
    <text evidence="5">Belongs to the TAF10 family.</text>
</comment>
<comment type="subcellular location">
    <subcellularLocation>
        <location evidence="1">Nucleus</location>
    </subcellularLocation>
</comment>
<keyword evidence="3" id="KW-0804">Transcription</keyword>
<feature type="compositionally biased region" description="Basic and acidic residues" evidence="6">
    <location>
        <begin position="70"/>
        <end position="84"/>
    </location>
</feature>
<dbReference type="AlphaFoldDB" id="A0AAV5REJ2"/>
<feature type="compositionally biased region" description="Polar residues" evidence="6">
    <location>
        <begin position="126"/>
        <end position="135"/>
    </location>
</feature>
<dbReference type="CDD" id="cd07982">
    <property type="entry name" value="HFD_TAF10"/>
    <property type="match status" value="1"/>
</dbReference>
<evidence type="ECO:0000256" key="4">
    <source>
        <dbReference type="ARBA" id="ARBA00023242"/>
    </source>
</evidence>
<accession>A0AAV5REJ2</accession>
<evidence type="ECO:0000256" key="6">
    <source>
        <dbReference type="SAM" id="MobiDB-lite"/>
    </source>
</evidence>
<evidence type="ECO:0000256" key="1">
    <source>
        <dbReference type="ARBA" id="ARBA00004123"/>
    </source>
</evidence>
<organism evidence="7 8">
    <name type="scientific">Starmerella bacillaris</name>
    <name type="common">Yeast</name>
    <name type="synonym">Candida zemplinina</name>
    <dbReference type="NCBI Taxonomy" id="1247836"/>
    <lineage>
        <taxon>Eukaryota</taxon>
        <taxon>Fungi</taxon>
        <taxon>Dikarya</taxon>
        <taxon>Ascomycota</taxon>
        <taxon>Saccharomycotina</taxon>
        <taxon>Dipodascomycetes</taxon>
        <taxon>Dipodascales</taxon>
        <taxon>Trichomonascaceae</taxon>
        <taxon>Starmerella</taxon>
    </lineage>
</organism>
<evidence type="ECO:0000256" key="3">
    <source>
        <dbReference type="ARBA" id="ARBA00023163"/>
    </source>
</evidence>
<evidence type="ECO:0000313" key="8">
    <source>
        <dbReference type="Proteomes" id="UP001362899"/>
    </source>
</evidence>
<evidence type="ECO:0000256" key="2">
    <source>
        <dbReference type="ARBA" id="ARBA00023015"/>
    </source>
</evidence>
<dbReference type="GO" id="GO:0005669">
    <property type="term" value="C:transcription factor TFIID complex"/>
    <property type="evidence" value="ECO:0007669"/>
    <property type="project" value="TreeGrafter"/>
</dbReference>
<feature type="compositionally biased region" description="Polar residues" evidence="6">
    <location>
        <begin position="14"/>
        <end position="29"/>
    </location>
</feature>
<keyword evidence="2" id="KW-0805">Transcription regulation</keyword>
<protein>
    <submittedName>
        <fullName evidence="7">Taf10 protein</fullName>
    </submittedName>
</protein>
<feature type="compositionally biased region" description="Basic and acidic residues" evidence="6">
    <location>
        <begin position="1"/>
        <end position="10"/>
    </location>
</feature>
<dbReference type="Proteomes" id="UP001362899">
    <property type="component" value="Unassembled WGS sequence"/>
</dbReference>
<name>A0AAV5REJ2_STABA</name>
<reference evidence="7 8" key="1">
    <citation type="journal article" date="2023" name="Elife">
        <title>Identification of key yeast species and microbe-microbe interactions impacting larval growth of Drosophila in the wild.</title>
        <authorList>
            <person name="Mure A."/>
            <person name="Sugiura Y."/>
            <person name="Maeda R."/>
            <person name="Honda K."/>
            <person name="Sakurai N."/>
            <person name="Takahashi Y."/>
            <person name="Watada M."/>
            <person name="Katoh T."/>
            <person name="Gotoh A."/>
            <person name="Gotoh Y."/>
            <person name="Taniguchi I."/>
            <person name="Nakamura K."/>
            <person name="Hayashi T."/>
            <person name="Katayama T."/>
            <person name="Uemura T."/>
            <person name="Hattori Y."/>
        </authorList>
    </citation>
    <scope>NUCLEOTIDE SEQUENCE [LARGE SCALE GENOMIC DNA]</scope>
    <source>
        <strain evidence="7 8">SB-73</strain>
    </source>
</reference>
<dbReference type="PRINTS" id="PR01443">
    <property type="entry name" value="TFIID30KDSUB"/>
</dbReference>
<dbReference type="Pfam" id="PF03540">
    <property type="entry name" value="TAF10"/>
    <property type="match status" value="1"/>
</dbReference>
<dbReference type="EMBL" id="BTGC01000003">
    <property type="protein sequence ID" value="GMM49637.1"/>
    <property type="molecule type" value="Genomic_DNA"/>
</dbReference>
<dbReference type="GO" id="GO:1990841">
    <property type="term" value="F:promoter-specific chromatin binding"/>
    <property type="evidence" value="ECO:0007669"/>
    <property type="project" value="TreeGrafter"/>
</dbReference>
<gene>
    <name evidence="7" type="ORF">DASB73_005950</name>
</gene>
<keyword evidence="8" id="KW-1185">Reference proteome</keyword>
<evidence type="ECO:0000256" key="5">
    <source>
        <dbReference type="ARBA" id="ARBA00025730"/>
    </source>
</evidence>